<feature type="modified residue" description="N6-lipoyllysine" evidence="4">
    <location>
        <position position="102"/>
    </location>
</feature>
<evidence type="ECO:0000256" key="4">
    <source>
        <dbReference type="PIRSR" id="PIRSR617453-50"/>
    </source>
</evidence>
<dbReference type="PANTHER" id="PTHR11715:SF3">
    <property type="entry name" value="GLYCINE CLEAVAGE SYSTEM H PROTEIN-RELATED"/>
    <property type="match status" value="1"/>
</dbReference>
<dbReference type="InterPro" id="IPR033753">
    <property type="entry name" value="GCV_H/Fam206"/>
</dbReference>
<dbReference type="NCBIfam" id="NF002270">
    <property type="entry name" value="PRK01202.1"/>
    <property type="match status" value="1"/>
</dbReference>
<dbReference type="FunCoup" id="Q758Y2">
    <property type="interactions" value="944"/>
</dbReference>
<proteinExistence type="inferred from homology"/>
<evidence type="ECO:0000256" key="2">
    <source>
        <dbReference type="ARBA" id="ARBA00022823"/>
    </source>
</evidence>
<keyword evidence="3 5" id="KW-0809">Transit peptide</keyword>
<dbReference type="PROSITE" id="PS00189">
    <property type="entry name" value="LIPOYL"/>
    <property type="match status" value="1"/>
</dbReference>
<comment type="cofactor">
    <cofactor evidence="5">
        <name>(R)-lipoate</name>
        <dbReference type="ChEBI" id="CHEBI:83088"/>
    </cofactor>
    <text evidence="5">Binds 1 lipoyl cofactor covalently.</text>
</comment>
<dbReference type="InterPro" id="IPR011053">
    <property type="entry name" value="Single_hybrid_motif"/>
</dbReference>
<dbReference type="InParanoid" id="Q758Y2"/>
<dbReference type="SUPFAM" id="SSF51230">
    <property type="entry name" value="Single hybrid motif"/>
    <property type="match status" value="1"/>
</dbReference>
<dbReference type="InterPro" id="IPR000089">
    <property type="entry name" value="Biotin_lipoyl"/>
</dbReference>
<keyword evidence="2 4" id="KW-0450">Lipoyl</keyword>
<dbReference type="GO" id="GO:0005739">
    <property type="term" value="C:mitochondrion"/>
    <property type="evidence" value="ECO:0000318"/>
    <property type="project" value="GO_Central"/>
</dbReference>
<reference evidence="7 8" key="1">
    <citation type="journal article" date="2004" name="Science">
        <title>The Ashbya gossypii genome as a tool for mapping the ancient Saccharomyces cerevisiae genome.</title>
        <authorList>
            <person name="Dietrich F.S."/>
            <person name="Voegeli S."/>
            <person name="Brachat S."/>
            <person name="Lerch A."/>
            <person name="Gates K."/>
            <person name="Steiner S."/>
            <person name="Mohr C."/>
            <person name="Pohlmann R."/>
            <person name="Luedi P."/>
            <person name="Choi S."/>
            <person name="Wing R.A."/>
            <person name="Flavier A."/>
            <person name="Gaffney T.D."/>
            <person name="Philippsen P."/>
        </authorList>
    </citation>
    <scope>NUCLEOTIDE SEQUENCE [LARGE SCALE GENOMIC DNA]</scope>
    <source>
        <strain evidence="8">ATCC 10895 / CBS 109.51 / FGSC 9923 / NRRL Y-1056</strain>
    </source>
</reference>
<dbReference type="eggNOG" id="KOG3373">
    <property type="taxonomic scope" value="Eukaryota"/>
</dbReference>
<dbReference type="Gene3D" id="2.40.50.100">
    <property type="match status" value="1"/>
</dbReference>
<dbReference type="HAMAP" id="MF_00272">
    <property type="entry name" value="GcvH"/>
    <property type="match status" value="1"/>
</dbReference>
<dbReference type="GO" id="GO:0006730">
    <property type="term" value="P:one-carbon metabolic process"/>
    <property type="evidence" value="ECO:0007669"/>
    <property type="project" value="EnsemblFungi"/>
</dbReference>
<keyword evidence="8" id="KW-1185">Reference proteome</keyword>
<dbReference type="STRING" id="284811.Q758Y2"/>
<dbReference type="PROSITE" id="PS50968">
    <property type="entry name" value="BIOTINYL_LIPOYL"/>
    <property type="match status" value="1"/>
</dbReference>
<evidence type="ECO:0000313" key="8">
    <source>
        <dbReference type="Proteomes" id="UP000000591"/>
    </source>
</evidence>
<reference evidence="8" key="2">
    <citation type="journal article" date="2013" name="G3 (Bethesda)">
        <title>Genomes of Ashbya fungi isolated from insects reveal four mating-type loci, numerous translocations, lack of transposons, and distinct gene duplications.</title>
        <authorList>
            <person name="Dietrich F.S."/>
            <person name="Voegeli S."/>
            <person name="Kuo S."/>
            <person name="Philippsen P."/>
        </authorList>
    </citation>
    <scope>GENOME REANNOTATION</scope>
    <source>
        <strain evidence="8">ATCC 10895 / CBS 109.51 / FGSC 9923 / NRRL Y-1056</strain>
    </source>
</reference>
<comment type="subcellular location">
    <subcellularLocation>
        <location evidence="5">Mitochondrion</location>
    </subcellularLocation>
</comment>
<evidence type="ECO:0000313" key="7">
    <source>
        <dbReference type="EMBL" id="AAS52315.2"/>
    </source>
</evidence>
<dbReference type="InterPro" id="IPR003016">
    <property type="entry name" value="2-oxoA_DH_lipoyl-BS"/>
</dbReference>
<evidence type="ECO:0000256" key="5">
    <source>
        <dbReference type="RuleBase" id="RU364055"/>
    </source>
</evidence>
<dbReference type="GO" id="GO:0009249">
    <property type="term" value="P:protein lipoylation"/>
    <property type="evidence" value="ECO:0007669"/>
    <property type="project" value="EnsemblFungi"/>
</dbReference>
<dbReference type="GO" id="GO:0005960">
    <property type="term" value="C:glycine cleavage complex"/>
    <property type="evidence" value="ECO:0000318"/>
    <property type="project" value="GO_Central"/>
</dbReference>
<dbReference type="GO" id="GO:0019464">
    <property type="term" value="P:glycine decarboxylation via glycine cleavage system"/>
    <property type="evidence" value="ECO:0000318"/>
    <property type="project" value="GO_Central"/>
</dbReference>
<comment type="similarity">
    <text evidence="1 5">Belongs to the GcvH family.</text>
</comment>
<dbReference type="KEGG" id="ago:AGOS_ADR396W"/>
<dbReference type="CDD" id="cd06848">
    <property type="entry name" value="GCS_H"/>
    <property type="match status" value="1"/>
</dbReference>
<dbReference type="GO" id="GO:0031405">
    <property type="term" value="F:lipoic acid binding"/>
    <property type="evidence" value="ECO:0007669"/>
    <property type="project" value="EnsemblFungi"/>
</dbReference>
<dbReference type="Pfam" id="PF01597">
    <property type="entry name" value="GCV_H"/>
    <property type="match status" value="1"/>
</dbReference>
<name>Q758Y2_EREGS</name>
<dbReference type="RefSeq" id="NP_984491.2">
    <property type="nucleotide sequence ID" value="NM_209844.2"/>
</dbReference>
<keyword evidence="5" id="KW-0496">Mitochondrion</keyword>
<dbReference type="EMBL" id="AE016817">
    <property type="protein sequence ID" value="AAS52315.2"/>
    <property type="molecule type" value="Genomic_DNA"/>
</dbReference>
<dbReference type="InterPro" id="IPR017453">
    <property type="entry name" value="GCV_H_sub"/>
</dbReference>
<evidence type="ECO:0000259" key="6">
    <source>
        <dbReference type="PROSITE" id="PS50968"/>
    </source>
</evidence>
<feature type="domain" description="Lipoyl-binding" evidence="6">
    <location>
        <begin position="61"/>
        <end position="143"/>
    </location>
</feature>
<dbReference type="Proteomes" id="UP000000591">
    <property type="component" value="Chromosome IV"/>
</dbReference>
<comment type="subunit">
    <text evidence="5">The glycine cleavage system is composed of four proteins: P, T, L and H.</text>
</comment>
<dbReference type="OMA" id="EHEWLSG"/>
<organism evidence="7 8">
    <name type="scientific">Eremothecium gossypii (strain ATCC 10895 / CBS 109.51 / FGSC 9923 / NRRL Y-1056)</name>
    <name type="common">Yeast</name>
    <name type="synonym">Ashbya gossypii</name>
    <dbReference type="NCBI Taxonomy" id="284811"/>
    <lineage>
        <taxon>Eukaryota</taxon>
        <taxon>Fungi</taxon>
        <taxon>Dikarya</taxon>
        <taxon>Ascomycota</taxon>
        <taxon>Saccharomycotina</taxon>
        <taxon>Saccharomycetes</taxon>
        <taxon>Saccharomycetales</taxon>
        <taxon>Saccharomycetaceae</taxon>
        <taxon>Eremothecium</taxon>
    </lineage>
</organism>
<dbReference type="InterPro" id="IPR002930">
    <property type="entry name" value="GCV_H"/>
</dbReference>
<dbReference type="NCBIfam" id="TIGR00527">
    <property type="entry name" value="gcvH"/>
    <property type="match status" value="1"/>
</dbReference>
<accession>Q758Y2</accession>
<gene>
    <name evidence="7" type="ORF">AGOS_ADR396W</name>
</gene>
<dbReference type="AlphaFoldDB" id="Q758Y2"/>
<dbReference type="OrthoDB" id="10264154at2759"/>
<dbReference type="PANTHER" id="PTHR11715">
    <property type="entry name" value="GLYCINE CLEAVAGE SYSTEM H PROTEIN"/>
    <property type="match status" value="1"/>
</dbReference>
<protein>
    <recommendedName>
        <fullName evidence="5">Glycine cleavage system H protein</fullName>
    </recommendedName>
</protein>
<sequence length="169" mass="18048">MFATLRRHVARGVGLQVRAKSGGQHNVLNRGQLPFLYNASGPTAVRYTDQHEWIAAHADGTAFVGVTKYAADALGDATYVELPAADAAVEVGEGLGSIESVKSASEVYAPAGGVVVEANEALQASPQLLNQDPMGAGWLCRLRLHDAAELDSDRLMTLERYEQSLREDA</sequence>
<evidence type="ECO:0000256" key="1">
    <source>
        <dbReference type="ARBA" id="ARBA00009249"/>
    </source>
</evidence>
<comment type="function">
    <text evidence="5">The H protein shuttles the methylamine group of glycine from the P protein to the T protein.</text>
</comment>
<dbReference type="GeneID" id="4620656"/>
<dbReference type="HOGENOM" id="CLU_097408_2_0_1"/>
<evidence type="ECO:0000256" key="3">
    <source>
        <dbReference type="ARBA" id="ARBA00022946"/>
    </source>
</evidence>